<keyword evidence="2" id="KW-0547">Nucleotide-binding</keyword>
<sequence>MASAARQPKPARKGPRERARFVFLFYSPKYRVNGPETVAGPTRLVAPASFPRPNGTNGTSAQDKVLRLLAGLTVCRNPRLPRSDTRGVLASTNGQGDTPGVTLKDVKEITNPGGPLKGQLFIAATNIDTWASGPADAKVPNGDSFRTDADISQKKPAHHERELRAWQPSPDGGPGPQPSSGADDETFGAGSKGQLDQFNADEKLFGVKTTFDEDAHTTKLDRNAPDFKERERKAQRIANEIIRAGTNNPHIAEERNQNVDDSGANEQDKYDAVVRGKDAYVPPGARKTGGDTAPAGNVAKTDIPKLAVNGPDGTSVPSQTPSKSPSPAPSGSEPNDPFPPFSDFITNEKQRLQQKRQALVKSDMDKRMADFVKFSQRFKARPTALLNKPIPDDLVPILAKDEEKQRAIKEKSIIDATSAQARNVDASSSTVPGVPRRGPLLAAQISQGFNHKPSAGPVDKAARAPPATKGTTAEHAAPASALHRGPWLEIHRNLVSYVSHTLELYDGSSDEIVQLSKQWAQWNDLTSIANYRFVVQTLFDHLMSSPNSNRASALNIWNQISADLLCVLRQMSSILSNPTSYKLFLGCRGAVAQQLLDLLQDLLDLPDLRVKAPLSKAVFSKVLLRLSGACGLHPTCFTIDGLEKMGRQVAGGGFGDIWKGSVGGQIVAVKSMRQFADDDVKASLKKLGREALIWRQLSHPNLLPFFGLYILEHRLSLISPWMEKGDLRLFLSTAPPDMDRVSLIADVAMGVEYLHNEHIVHGDLKSPNILVTPSGRACITDFGLSTIVDELSLKMTFSSRSGQAGTVRYQAPELLKNESSNHYGSDVYAFACVSYEISTGKVPFFELTKEVAIMFKVVEGARPTRLSVISQDLWLLLEDCWHQQTDKRPAMAAGLQRILGQHIGNDIKQSPPDWDDAYSARFRRSVQEWPVLPSVAEMERRLLSKRPLNVSI</sequence>
<dbReference type="Gene3D" id="1.10.510.10">
    <property type="entry name" value="Transferase(Phosphotransferase) domain 1"/>
    <property type="match status" value="1"/>
</dbReference>
<dbReference type="InterPro" id="IPR000719">
    <property type="entry name" value="Prot_kinase_dom"/>
</dbReference>
<dbReference type="SMART" id="SM00220">
    <property type="entry name" value="S_TKc"/>
    <property type="match status" value="1"/>
</dbReference>
<evidence type="ECO:0000313" key="7">
    <source>
        <dbReference type="EMBL" id="KAF7374886.1"/>
    </source>
</evidence>
<keyword evidence="4" id="KW-0067">ATP-binding</keyword>
<protein>
    <submittedName>
        <fullName evidence="7">LsmAD domain-containing protein</fullName>
    </submittedName>
</protein>
<evidence type="ECO:0000256" key="1">
    <source>
        <dbReference type="ARBA" id="ARBA00022679"/>
    </source>
</evidence>
<dbReference type="PANTHER" id="PTHR44329:SF288">
    <property type="entry name" value="MITOGEN-ACTIVATED PROTEIN KINASE KINASE KINASE 20"/>
    <property type="match status" value="1"/>
</dbReference>
<organism evidence="7 8">
    <name type="scientific">Mycena sanguinolenta</name>
    <dbReference type="NCBI Taxonomy" id="230812"/>
    <lineage>
        <taxon>Eukaryota</taxon>
        <taxon>Fungi</taxon>
        <taxon>Dikarya</taxon>
        <taxon>Basidiomycota</taxon>
        <taxon>Agaricomycotina</taxon>
        <taxon>Agaricomycetes</taxon>
        <taxon>Agaricomycetidae</taxon>
        <taxon>Agaricales</taxon>
        <taxon>Marasmiineae</taxon>
        <taxon>Mycenaceae</taxon>
        <taxon>Mycena</taxon>
    </lineage>
</organism>
<evidence type="ECO:0000256" key="2">
    <source>
        <dbReference type="ARBA" id="ARBA00022741"/>
    </source>
</evidence>
<evidence type="ECO:0000256" key="5">
    <source>
        <dbReference type="SAM" id="MobiDB-lite"/>
    </source>
</evidence>
<dbReference type="InterPro" id="IPR008271">
    <property type="entry name" value="Ser/Thr_kinase_AS"/>
</dbReference>
<dbReference type="Pfam" id="PF07714">
    <property type="entry name" value="PK_Tyr_Ser-Thr"/>
    <property type="match status" value="1"/>
</dbReference>
<evidence type="ECO:0000256" key="4">
    <source>
        <dbReference type="ARBA" id="ARBA00022840"/>
    </source>
</evidence>
<dbReference type="InterPro" id="IPR009604">
    <property type="entry name" value="LsmAD_domain"/>
</dbReference>
<dbReference type="InterPro" id="IPR001245">
    <property type="entry name" value="Ser-Thr/Tyr_kinase_cat_dom"/>
</dbReference>
<dbReference type="InterPro" id="IPR051681">
    <property type="entry name" value="Ser/Thr_Kinases-Pseudokinases"/>
</dbReference>
<keyword evidence="1" id="KW-0808">Transferase</keyword>
<evidence type="ECO:0000259" key="6">
    <source>
        <dbReference type="PROSITE" id="PS50011"/>
    </source>
</evidence>
<dbReference type="Pfam" id="PF06741">
    <property type="entry name" value="LsmAD"/>
    <property type="match status" value="1"/>
</dbReference>
<evidence type="ECO:0000313" key="8">
    <source>
        <dbReference type="Proteomes" id="UP000623467"/>
    </source>
</evidence>
<feature type="region of interest" description="Disordered" evidence="5">
    <location>
        <begin position="242"/>
        <end position="352"/>
    </location>
</feature>
<feature type="compositionally biased region" description="Low complexity" evidence="5">
    <location>
        <begin position="315"/>
        <end position="334"/>
    </location>
</feature>
<name>A0A8H6ZEN4_9AGAR</name>
<comment type="caution">
    <text evidence="7">The sequence shown here is derived from an EMBL/GenBank/DDBJ whole genome shotgun (WGS) entry which is preliminary data.</text>
</comment>
<dbReference type="PROSITE" id="PS50011">
    <property type="entry name" value="PROTEIN_KINASE_DOM"/>
    <property type="match status" value="1"/>
</dbReference>
<keyword evidence="8" id="KW-1185">Reference proteome</keyword>
<feature type="region of interest" description="Disordered" evidence="5">
    <location>
        <begin position="83"/>
        <end position="102"/>
    </location>
</feature>
<proteinExistence type="predicted"/>
<feature type="compositionally biased region" description="Basic and acidic residues" evidence="5">
    <location>
        <begin position="145"/>
        <end position="164"/>
    </location>
</feature>
<dbReference type="InterPro" id="IPR011009">
    <property type="entry name" value="Kinase-like_dom_sf"/>
</dbReference>
<keyword evidence="3" id="KW-0418">Kinase</keyword>
<feature type="compositionally biased region" description="Basic and acidic residues" evidence="5">
    <location>
        <begin position="266"/>
        <end position="278"/>
    </location>
</feature>
<dbReference type="PANTHER" id="PTHR44329">
    <property type="entry name" value="SERINE/THREONINE-PROTEIN KINASE TNNI3K-RELATED"/>
    <property type="match status" value="1"/>
</dbReference>
<dbReference type="OrthoDB" id="2275718at2759"/>
<dbReference type="Proteomes" id="UP000623467">
    <property type="component" value="Unassembled WGS sequence"/>
</dbReference>
<feature type="region of interest" description="Disordered" evidence="5">
    <location>
        <begin position="451"/>
        <end position="478"/>
    </location>
</feature>
<dbReference type="SMART" id="SM01272">
    <property type="entry name" value="LsmAD"/>
    <property type="match status" value="1"/>
</dbReference>
<dbReference type="PROSITE" id="PS00108">
    <property type="entry name" value="PROTEIN_KINASE_ST"/>
    <property type="match status" value="1"/>
</dbReference>
<accession>A0A8H6ZEN4</accession>
<gene>
    <name evidence="7" type="ORF">MSAN_00374700</name>
</gene>
<dbReference type="GO" id="GO:0005524">
    <property type="term" value="F:ATP binding"/>
    <property type="evidence" value="ECO:0007669"/>
    <property type="project" value="UniProtKB-KW"/>
</dbReference>
<feature type="region of interest" description="Disordered" evidence="5">
    <location>
        <begin position="131"/>
        <end position="199"/>
    </location>
</feature>
<reference evidence="7" key="1">
    <citation type="submission" date="2020-05" db="EMBL/GenBank/DDBJ databases">
        <title>Mycena genomes resolve the evolution of fungal bioluminescence.</title>
        <authorList>
            <person name="Tsai I.J."/>
        </authorList>
    </citation>
    <scope>NUCLEOTIDE SEQUENCE</scope>
    <source>
        <strain evidence="7">160909Yilan</strain>
    </source>
</reference>
<dbReference type="EMBL" id="JACAZH010000002">
    <property type="protein sequence ID" value="KAF7374886.1"/>
    <property type="molecule type" value="Genomic_DNA"/>
</dbReference>
<dbReference type="AlphaFoldDB" id="A0A8H6ZEN4"/>
<feature type="domain" description="Protein kinase" evidence="6">
    <location>
        <begin position="643"/>
        <end position="905"/>
    </location>
</feature>
<dbReference type="GO" id="GO:0004674">
    <property type="term" value="F:protein serine/threonine kinase activity"/>
    <property type="evidence" value="ECO:0007669"/>
    <property type="project" value="TreeGrafter"/>
</dbReference>
<evidence type="ECO:0000256" key="3">
    <source>
        <dbReference type="ARBA" id="ARBA00022777"/>
    </source>
</evidence>
<dbReference type="SUPFAM" id="SSF56112">
    <property type="entry name" value="Protein kinase-like (PK-like)"/>
    <property type="match status" value="1"/>
</dbReference>